<gene>
    <name evidence="8" type="ORF">BCR42DRAFT_121089</name>
</gene>
<dbReference type="Pfam" id="PF09402">
    <property type="entry name" value="MSC"/>
    <property type="match status" value="1"/>
</dbReference>
<sequence>MTRVDQQLETTDDTHLTASHCPAIQNQQQLPIQQSIKADYLYLISKYIIPCALILFIFVHYIHLQATLRDIGYCDSMYGNESGIKTVEIGGVKRSCLPCPTNGICSGGELSCPPPYSPHRSISNRLRNIVWPTAKKCVKDPIIIKHVSKMERDILSYLAQRQGEQQCREYMSFTELPNSQHSSIPFHRVKTKMASMIMDLQPTFSLPTTLDQDYNRMDYLIETALEHVLENKHVSRWVINDELYLGTDLLFQKILFGSSCKSDFLDRIPSMEEEEIRNQSYY</sequence>
<keyword evidence="9" id="KW-1185">Reference proteome</keyword>
<evidence type="ECO:0000259" key="7">
    <source>
        <dbReference type="Pfam" id="PF09402"/>
    </source>
</evidence>
<dbReference type="STRING" id="90262.A0A1X2I4D3"/>
<evidence type="ECO:0000256" key="2">
    <source>
        <dbReference type="ARBA" id="ARBA00022692"/>
    </source>
</evidence>
<comment type="caution">
    <text evidence="8">The sequence shown here is derived from an EMBL/GenBank/DDBJ whole genome shotgun (WGS) entry which is preliminary data.</text>
</comment>
<evidence type="ECO:0000313" key="8">
    <source>
        <dbReference type="EMBL" id="ORZ09156.1"/>
    </source>
</evidence>
<dbReference type="InterPro" id="IPR044780">
    <property type="entry name" value="Heh2/Src1"/>
</dbReference>
<dbReference type="GO" id="GO:0034399">
    <property type="term" value="C:nuclear periphery"/>
    <property type="evidence" value="ECO:0007669"/>
    <property type="project" value="TreeGrafter"/>
</dbReference>
<dbReference type="AlphaFoldDB" id="A0A1X2I4D3"/>
<dbReference type="GO" id="GO:0005783">
    <property type="term" value="C:endoplasmic reticulum"/>
    <property type="evidence" value="ECO:0007669"/>
    <property type="project" value="TreeGrafter"/>
</dbReference>
<reference evidence="8 9" key="1">
    <citation type="submission" date="2016-07" db="EMBL/GenBank/DDBJ databases">
        <title>Pervasive Adenine N6-methylation of Active Genes in Fungi.</title>
        <authorList>
            <consortium name="DOE Joint Genome Institute"/>
            <person name="Mondo S.J."/>
            <person name="Dannebaum R.O."/>
            <person name="Kuo R.C."/>
            <person name="Labutti K."/>
            <person name="Haridas S."/>
            <person name="Kuo A."/>
            <person name="Salamov A."/>
            <person name="Ahrendt S.R."/>
            <person name="Lipzen A."/>
            <person name="Sullivan W."/>
            <person name="Andreopoulos W.B."/>
            <person name="Clum A."/>
            <person name="Lindquist E."/>
            <person name="Daum C."/>
            <person name="Ramamoorthy G.K."/>
            <person name="Gryganskyi A."/>
            <person name="Culley D."/>
            <person name="Magnuson J.K."/>
            <person name="James T.Y."/>
            <person name="O'Malley M.A."/>
            <person name="Stajich J.E."/>
            <person name="Spatafora J.W."/>
            <person name="Visel A."/>
            <person name="Grigoriev I.V."/>
        </authorList>
    </citation>
    <scope>NUCLEOTIDE SEQUENCE [LARGE SCALE GENOMIC DNA]</scope>
    <source>
        <strain evidence="8 9">NRRL 1336</strain>
    </source>
</reference>
<accession>A0A1X2I4D3</accession>
<keyword evidence="3 6" id="KW-1133">Transmembrane helix</keyword>
<proteinExistence type="predicted"/>
<feature type="transmembrane region" description="Helical" evidence="6">
    <location>
        <begin position="40"/>
        <end position="62"/>
    </location>
</feature>
<dbReference type="InterPro" id="IPR018996">
    <property type="entry name" value="Man1/Src1-like_C"/>
</dbReference>
<organism evidence="8 9">
    <name type="scientific">Absidia repens</name>
    <dbReference type="NCBI Taxonomy" id="90262"/>
    <lineage>
        <taxon>Eukaryota</taxon>
        <taxon>Fungi</taxon>
        <taxon>Fungi incertae sedis</taxon>
        <taxon>Mucoromycota</taxon>
        <taxon>Mucoromycotina</taxon>
        <taxon>Mucoromycetes</taxon>
        <taxon>Mucorales</taxon>
        <taxon>Cunninghamellaceae</taxon>
        <taxon>Absidia</taxon>
    </lineage>
</organism>
<keyword evidence="5" id="KW-0539">Nucleus</keyword>
<name>A0A1X2I4D3_9FUNG</name>
<protein>
    <recommendedName>
        <fullName evidence="7">Man1/Src1-like C-terminal domain-containing protein</fullName>
    </recommendedName>
</protein>
<dbReference type="GO" id="GO:0005637">
    <property type="term" value="C:nuclear inner membrane"/>
    <property type="evidence" value="ECO:0007669"/>
    <property type="project" value="InterPro"/>
</dbReference>
<evidence type="ECO:0000256" key="1">
    <source>
        <dbReference type="ARBA" id="ARBA00004126"/>
    </source>
</evidence>
<keyword evidence="2 6" id="KW-0812">Transmembrane</keyword>
<evidence type="ECO:0000313" key="9">
    <source>
        <dbReference type="Proteomes" id="UP000193560"/>
    </source>
</evidence>
<comment type="subcellular location">
    <subcellularLocation>
        <location evidence="1">Nucleus membrane</location>
    </subcellularLocation>
</comment>
<dbReference type="GO" id="GO:0071763">
    <property type="term" value="P:nuclear membrane organization"/>
    <property type="evidence" value="ECO:0007669"/>
    <property type="project" value="TreeGrafter"/>
</dbReference>
<evidence type="ECO:0000256" key="3">
    <source>
        <dbReference type="ARBA" id="ARBA00022989"/>
    </source>
</evidence>
<dbReference type="OrthoDB" id="2503928at2759"/>
<feature type="domain" description="Man1/Src1-like C-terminal" evidence="7">
    <location>
        <begin position="61"/>
        <end position="237"/>
    </location>
</feature>
<dbReference type="PANTHER" id="PTHR47808:SF2">
    <property type="entry name" value="LEM DOMAIN-CONTAINING PROTEIN 2"/>
    <property type="match status" value="1"/>
</dbReference>
<evidence type="ECO:0000256" key="6">
    <source>
        <dbReference type="SAM" id="Phobius"/>
    </source>
</evidence>
<evidence type="ECO:0000256" key="5">
    <source>
        <dbReference type="ARBA" id="ARBA00023242"/>
    </source>
</evidence>
<dbReference type="PANTHER" id="PTHR47808">
    <property type="entry name" value="INNER NUCLEAR MEMBRANE PROTEIN HEH2-RELATED"/>
    <property type="match status" value="1"/>
</dbReference>
<dbReference type="EMBL" id="MCGE01000028">
    <property type="protein sequence ID" value="ORZ09156.1"/>
    <property type="molecule type" value="Genomic_DNA"/>
</dbReference>
<keyword evidence="4 6" id="KW-0472">Membrane</keyword>
<dbReference type="GO" id="GO:0003682">
    <property type="term" value="F:chromatin binding"/>
    <property type="evidence" value="ECO:0007669"/>
    <property type="project" value="InterPro"/>
</dbReference>
<evidence type="ECO:0000256" key="4">
    <source>
        <dbReference type="ARBA" id="ARBA00023136"/>
    </source>
</evidence>
<dbReference type="Proteomes" id="UP000193560">
    <property type="component" value="Unassembled WGS sequence"/>
</dbReference>